<protein>
    <submittedName>
        <fullName evidence="1">Uncharacterized protein</fullName>
    </submittedName>
</protein>
<accession>A0ACC8XAT8</accession>
<keyword evidence="2" id="KW-1185">Reference proteome</keyword>
<evidence type="ECO:0000313" key="1">
    <source>
        <dbReference type="EMBL" id="ONI39565.1"/>
    </source>
</evidence>
<gene>
    <name evidence="1" type="ORF">AN396_07950</name>
</gene>
<dbReference type="Proteomes" id="UP000188605">
    <property type="component" value="Unassembled WGS sequence"/>
</dbReference>
<organism evidence="1 2">
    <name type="scientific">Candidatus Epulonipiscium fishelsonii</name>
    <dbReference type="NCBI Taxonomy" id="77094"/>
    <lineage>
        <taxon>Bacteria</taxon>
        <taxon>Bacillati</taxon>
        <taxon>Bacillota</taxon>
        <taxon>Clostridia</taxon>
        <taxon>Lachnospirales</taxon>
        <taxon>Lachnospiraceae</taxon>
        <taxon>Candidatus Epulonipiscium</taxon>
    </lineage>
</organism>
<name>A0ACC8XAT8_9FIRM</name>
<proteinExistence type="predicted"/>
<reference evidence="1" key="1">
    <citation type="submission" date="2016-08" db="EMBL/GenBank/DDBJ databases">
        <authorList>
            <person name="Ngugi D.K."/>
            <person name="Miyake S."/>
            <person name="Stingl U."/>
        </authorList>
    </citation>
    <scope>NUCLEOTIDE SEQUENCE</scope>
    <source>
        <strain evidence="1">SCG-B11WGA-EpuloA1</strain>
    </source>
</reference>
<comment type="caution">
    <text evidence="1">The sequence shown here is derived from an EMBL/GenBank/DDBJ whole genome shotgun (WGS) entry which is preliminary data.</text>
</comment>
<sequence>MKKLMLLGMSAMLSTGVVYANQTNEMPQKEPIENFSSEEKSERDLQRRNKLDEFVLKEDRSNMAPRMKKDSRMYFSPEEREEQFEEKLIELGYTQEEIDENATKRKEILLNILSKYNLTEEDFTQLQEAKKVDKETFNAKVEEIGITEETIHQIKKEVKTEYYKLCPEFEKIERPRKTNGMRKLQQSENPH</sequence>
<dbReference type="EMBL" id="LJDB01000063">
    <property type="protein sequence ID" value="ONI39565.1"/>
    <property type="molecule type" value="Genomic_DNA"/>
</dbReference>
<evidence type="ECO:0000313" key="2">
    <source>
        <dbReference type="Proteomes" id="UP000188605"/>
    </source>
</evidence>